<evidence type="ECO:0000256" key="1">
    <source>
        <dbReference type="SAM" id="MobiDB-lite"/>
    </source>
</evidence>
<dbReference type="OrthoDB" id="6652244at2759"/>
<dbReference type="AlphaFoldDB" id="A0A9N9TC39"/>
<evidence type="ECO:0000313" key="3">
    <source>
        <dbReference type="Proteomes" id="UP001153709"/>
    </source>
</evidence>
<reference evidence="2" key="1">
    <citation type="submission" date="2022-01" db="EMBL/GenBank/DDBJ databases">
        <authorList>
            <person name="King R."/>
        </authorList>
    </citation>
    <scope>NUCLEOTIDE SEQUENCE</scope>
</reference>
<dbReference type="PANTHER" id="PTHR10773">
    <property type="entry name" value="DNA-DIRECTED RNA POLYMERASES I, II, AND III SUBUNIT RPABC2"/>
    <property type="match status" value="1"/>
</dbReference>
<name>A0A9N9TC39_DIABA</name>
<feature type="region of interest" description="Disordered" evidence="1">
    <location>
        <begin position="30"/>
        <end position="55"/>
    </location>
</feature>
<organism evidence="2 3">
    <name type="scientific">Diabrotica balteata</name>
    <name type="common">Banded cucumber beetle</name>
    <dbReference type="NCBI Taxonomy" id="107213"/>
    <lineage>
        <taxon>Eukaryota</taxon>
        <taxon>Metazoa</taxon>
        <taxon>Ecdysozoa</taxon>
        <taxon>Arthropoda</taxon>
        <taxon>Hexapoda</taxon>
        <taxon>Insecta</taxon>
        <taxon>Pterygota</taxon>
        <taxon>Neoptera</taxon>
        <taxon>Endopterygota</taxon>
        <taxon>Coleoptera</taxon>
        <taxon>Polyphaga</taxon>
        <taxon>Cucujiformia</taxon>
        <taxon>Chrysomeloidea</taxon>
        <taxon>Chrysomelidae</taxon>
        <taxon>Galerucinae</taxon>
        <taxon>Diabroticina</taxon>
        <taxon>Diabroticites</taxon>
        <taxon>Diabrotica</taxon>
    </lineage>
</organism>
<gene>
    <name evidence="2" type="ORF">DIABBA_LOCUS12629</name>
</gene>
<feature type="compositionally biased region" description="Basic residues" evidence="1">
    <location>
        <begin position="36"/>
        <end position="53"/>
    </location>
</feature>
<dbReference type="PANTHER" id="PTHR10773:SF19">
    <property type="match status" value="1"/>
</dbReference>
<sequence length="279" mass="32452">MITASTPIIASFEHTISDNHEHLTKPLTQEETTTVLRKRNRKRKPESRAKKKERQIGPTCTSKECFRVKSKQCSQITQEQRLEIFKAFWNTMNWEQRKVYVVNHVISVPRKRVYTQSKLSRRHTTLNYYLSISNAKIQVCKKMFLQSLYLGKYCVMDWVKKEVEADMTASTLAFCIIQYLTEHCHNVEGSLIICNNGCTYQNQNVVLANALLQYAVEKGIVIMQKYLEVGHTQMECDSVHSCIESQLKGRGIHLPSDFILETKRARKNPFPYDVKQLLL</sequence>
<keyword evidence="3" id="KW-1185">Reference proteome</keyword>
<accession>A0A9N9TC39</accession>
<protein>
    <submittedName>
        <fullName evidence="2">Uncharacterized protein</fullName>
    </submittedName>
</protein>
<evidence type="ECO:0000313" key="2">
    <source>
        <dbReference type="EMBL" id="CAG9839913.1"/>
    </source>
</evidence>
<dbReference type="Proteomes" id="UP001153709">
    <property type="component" value="Chromosome 8"/>
</dbReference>
<proteinExistence type="predicted"/>
<dbReference type="EMBL" id="OU898283">
    <property type="protein sequence ID" value="CAG9839913.1"/>
    <property type="molecule type" value="Genomic_DNA"/>
</dbReference>